<dbReference type="RefSeq" id="XP_016511551.2">
    <property type="nucleotide sequence ID" value="XM_016656065.2"/>
</dbReference>
<dbReference type="PANTHER" id="PTHR34660">
    <property type="entry name" value="MYB-LIKE PROTEIN X"/>
    <property type="match status" value="1"/>
</dbReference>
<dbReference type="Proteomes" id="UP000790787">
    <property type="component" value="Chromosome 12"/>
</dbReference>
<dbReference type="STRING" id="4097.A0A1S4DDR1"/>
<accession>A0A1S4DDR1</accession>
<keyword evidence="1" id="KW-1185">Reference proteome</keyword>
<organism evidence="1 2">
    <name type="scientific">Nicotiana tabacum</name>
    <name type="common">Common tobacco</name>
    <dbReference type="NCBI Taxonomy" id="4097"/>
    <lineage>
        <taxon>Eukaryota</taxon>
        <taxon>Viridiplantae</taxon>
        <taxon>Streptophyta</taxon>
        <taxon>Embryophyta</taxon>
        <taxon>Tracheophyta</taxon>
        <taxon>Spermatophyta</taxon>
        <taxon>Magnoliopsida</taxon>
        <taxon>eudicotyledons</taxon>
        <taxon>Gunneridae</taxon>
        <taxon>Pentapetalae</taxon>
        <taxon>asterids</taxon>
        <taxon>lamiids</taxon>
        <taxon>Solanales</taxon>
        <taxon>Solanaceae</taxon>
        <taxon>Nicotianoideae</taxon>
        <taxon>Nicotianeae</taxon>
        <taxon>Nicotiana</taxon>
    </lineage>
</organism>
<dbReference type="OrthoDB" id="778084at2759"/>
<sequence>MSRCFPYPPPGYSLNTAANNEALIESIKLQREREIAKAEKKKEKKREKKEKRREEKKAKKESSNPGFDKATHESKGMYLFKCLEDEAEQLEREKKEKKQKRREEKKAKKESSNPGFDKATHESKGMYLFKCLEDEAEQLERSNLTEEHGQAVCSQNSSCSSDSTQNSNKRKRPASPSHGNIQAHGSIIRIRLSKKDGQGKTSTAKEKQLRKPAQKDVEVTVRTSVERANPLLKATNNQGCPSPSVLEPSPSTSGWRDCVAVDKAATASCSKAHENSIEFQYRNLIENWLPPSLQTEHLDVDDEAWLFQRKPKHTRVGEKSAVSKEVSNDSTCGSSALWPRAQYIHDAELYALPFTVPF</sequence>
<evidence type="ECO:0000313" key="1">
    <source>
        <dbReference type="Proteomes" id="UP000790787"/>
    </source>
</evidence>
<dbReference type="AlphaFoldDB" id="A0A1S4DDR1"/>
<name>A0A1S4DDR1_TOBAC</name>
<dbReference type="RefSeq" id="XP_016511551.1">
    <property type="nucleotide sequence ID" value="XM_016656065.1"/>
</dbReference>
<protein>
    <submittedName>
        <fullName evidence="2">Uncharacterized protein LOC107828700</fullName>
    </submittedName>
</protein>
<dbReference type="PaxDb" id="4097-A0A1S4DDR1"/>
<dbReference type="GeneID" id="107828700"/>
<gene>
    <name evidence="2" type="primary">LOC107828700</name>
</gene>
<dbReference type="OMA" id="DESWWLM"/>
<dbReference type="KEGG" id="nta:107828700"/>
<evidence type="ECO:0000313" key="2">
    <source>
        <dbReference type="RefSeq" id="XP_016511551.2"/>
    </source>
</evidence>
<reference evidence="1" key="1">
    <citation type="journal article" date="2014" name="Nat. Commun.">
        <title>The tobacco genome sequence and its comparison with those of tomato and potato.</title>
        <authorList>
            <person name="Sierro N."/>
            <person name="Battey J.N."/>
            <person name="Ouadi S."/>
            <person name="Bakaher N."/>
            <person name="Bovet L."/>
            <person name="Willig A."/>
            <person name="Goepfert S."/>
            <person name="Peitsch M.C."/>
            <person name="Ivanov N.V."/>
        </authorList>
    </citation>
    <scope>NUCLEOTIDE SEQUENCE [LARGE SCALE GENOMIC DNA]</scope>
</reference>
<dbReference type="PANTHER" id="PTHR34660:SF7">
    <property type="entry name" value="DNA LIGASE-LIKE PROTEIN"/>
    <property type="match status" value="1"/>
</dbReference>
<reference evidence="2" key="2">
    <citation type="submission" date="2025-08" db="UniProtKB">
        <authorList>
            <consortium name="RefSeq"/>
        </authorList>
    </citation>
    <scope>IDENTIFICATION</scope>
    <source>
        <tissue evidence="2">Leaf</tissue>
    </source>
</reference>
<proteinExistence type="predicted"/>